<keyword evidence="7 8" id="KW-0275">Fatty acid biosynthesis</keyword>
<dbReference type="SUPFAM" id="SSF56214">
    <property type="entry name" value="4'-phosphopantetheinyl transferase"/>
    <property type="match status" value="1"/>
</dbReference>
<evidence type="ECO:0000313" key="10">
    <source>
        <dbReference type="EMBL" id="OQA61336.1"/>
    </source>
</evidence>
<evidence type="ECO:0000256" key="1">
    <source>
        <dbReference type="ARBA" id="ARBA00022516"/>
    </source>
</evidence>
<evidence type="ECO:0000256" key="6">
    <source>
        <dbReference type="ARBA" id="ARBA00023098"/>
    </source>
</evidence>
<evidence type="ECO:0000256" key="7">
    <source>
        <dbReference type="ARBA" id="ARBA00023160"/>
    </source>
</evidence>
<dbReference type="HAMAP" id="MF_00101">
    <property type="entry name" value="AcpS"/>
    <property type="match status" value="1"/>
</dbReference>
<evidence type="ECO:0000256" key="5">
    <source>
        <dbReference type="ARBA" id="ARBA00022842"/>
    </source>
</evidence>
<comment type="similarity">
    <text evidence="8">Belongs to the P-Pant transferase superfamily. AcpS family.</text>
</comment>
<feature type="binding site" evidence="8">
    <location>
        <position position="10"/>
    </location>
    <ligand>
        <name>Mg(2+)</name>
        <dbReference type="ChEBI" id="CHEBI:18420"/>
    </ligand>
</feature>
<dbReference type="NCBIfam" id="TIGR00516">
    <property type="entry name" value="acpS"/>
    <property type="match status" value="1"/>
</dbReference>
<gene>
    <name evidence="8 10" type="primary">acpS</name>
    <name evidence="10" type="ORF">BWY41_00288</name>
</gene>
<reference evidence="10" key="1">
    <citation type="submission" date="2017-02" db="EMBL/GenBank/DDBJ databases">
        <title>Delving into the versatile metabolic prowess of the omnipresent phylum Bacteroidetes.</title>
        <authorList>
            <person name="Nobu M.K."/>
            <person name="Mei R."/>
            <person name="Narihiro T."/>
            <person name="Kuroda K."/>
            <person name="Liu W.-T."/>
        </authorList>
    </citation>
    <scope>NUCLEOTIDE SEQUENCE</scope>
    <source>
        <strain evidence="10">ADurb.Bin276</strain>
    </source>
</reference>
<feature type="domain" description="4'-phosphopantetheinyl transferase" evidence="9">
    <location>
        <begin position="7"/>
        <end position="104"/>
    </location>
</feature>
<dbReference type="InterPro" id="IPR037143">
    <property type="entry name" value="4-PPantetheinyl_Trfase_dom_sf"/>
</dbReference>
<dbReference type="EC" id="2.7.8.7" evidence="8"/>
<comment type="cofactor">
    <cofactor evidence="8">
        <name>Mg(2+)</name>
        <dbReference type="ChEBI" id="CHEBI:18420"/>
    </cofactor>
</comment>
<organism evidence="10">
    <name type="scientific">Candidatus Atribacter allofermentans</name>
    <dbReference type="NCBI Taxonomy" id="1852833"/>
    <lineage>
        <taxon>Bacteria</taxon>
        <taxon>Pseudomonadati</taxon>
        <taxon>Atribacterota</taxon>
        <taxon>Atribacteria</taxon>
        <taxon>Atribacterales</taxon>
        <taxon>Atribacteraceae</taxon>
        <taxon>Atribacter</taxon>
    </lineage>
</organism>
<comment type="function">
    <text evidence="8">Transfers the 4'-phosphopantetheine moiety from coenzyme A to a Ser of acyl-carrier-protein.</text>
</comment>
<dbReference type="InterPro" id="IPR002582">
    <property type="entry name" value="ACPS"/>
</dbReference>
<keyword evidence="8" id="KW-0963">Cytoplasm</keyword>
<dbReference type="Gene3D" id="3.90.470.20">
    <property type="entry name" value="4'-phosphopantetheinyl transferase domain"/>
    <property type="match status" value="1"/>
</dbReference>
<sequence>MNPKIYIGIDLINLTRVKKTLSRCGERFVKRIATSAELEYYCDVNERRFIEGVASLFAIKEAVKKIFLQKDLNPNWKQIQVFHHSSGKPWVSLSEESLKQIFESISLSLSHTAEMVVAVAVGVERRIDNTEV</sequence>
<evidence type="ECO:0000256" key="8">
    <source>
        <dbReference type="HAMAP-Rule" id="MF_00101"/>
    </source>
</evidence>
<comment type="subcellular location">
    <subcellularLocation>
        <location evidence="8">Cytoplasm</location>
    </subcellularLocation>
</comment>
<dbReference type="NCBIfam" id="TIGR00556">
    <property type="entry name" value="pantethn_trn"/>
    <property type="match status" value="1"/>
</dbReference>
<evidence type="ECO:0000256" key="3">
    <source>
        <dbReference type="ARBA" id="ARBA00022723"/>
    </source>
</evidence>
<feature type="binding site" evidence="8">
    <location>
        <position position="61"/>
    </location>
    <ligand>
        <name>Mg(2+)</name>
        <dbReference type="ChEBI" id="CHEBI:18420"/>
    </ligand>
</feature>
<comment type="caution">
    <text evidence="10">The sequence shown here is derived from an EMBL/GenBank/DDBJ whole genome shotgun (WGS) entry which is preliminary data.</text>
</comment>
<comment type="catalytic activity">
    <reaction evidence="8">
        <text>apo-[ACP] + CoA = holo-[ACP] + adenosine 3',5'-bisphosphate + H(+)</text>
        <dbReference type="Rhea" id="RHEA:12068"/>
        <dbReference type="Rhea" id="RHEA-COMP:9685"/>
        <dbReference type="Rhea" id="RHEA-COMP:9690"/>
        <dbReference type="ChEBI" id="CHEBI:15378"/>
        <dbReference type="ChEBI" id="CHEBI:29999"/>
        <dbReference type="ChEBI" id="CHEBI:57287"/>
        <dbReference type="ChEBI" id="CHEBI:58343"/>
        <dbReference type="ChEBI" id="CHEBI:64479"/>
        <dbReference type="EC" id="2.7.8.7"/>
    </reaction>
</comment>
<evidence type="ECO:0000259" key="9">
    <source>
        <dbReference type="Pfam" id="PF01648"/>
    </source>
</evidence>
<keyword evidence="5 8" id="KW-0460">Magnesium</keyword>
<keyword evidence="3 8" id="KW-0479">Metal-binding</keyword>
<protein>
    <recommendedName>
        <fullName evidence="8">Holo-[acyl-carrier-protein] synthase</fullName>
        <shortName evidence="8">Holo-ACP synthase</shortName>
        <ecNumber evidence="8">2.7.8.7</ecNumber>
    </recommendedName>
    <alternativeName>
        <fullName evidence="8">4'-phosphopantetheinyl transferase AcpS</fullName>
    </alternativeName>
</protein>
<accession>A0A1V5T3K8</accession>
<dbReference type="InterPro" id="IPR004568">
    <property type="entry name" value="Ppantetheine-prot_Trfase_dom"/>
</dbReference>
<name>A0A1V5T3K8_9BACT</name>
<dbReference type="GO" id="GO:0006633">
    <property type="term" value="P:fatty acid biosynthetic process"/>
    <property type="evidence" value="ECO:0007669"/>
    <property type="project" value="UniProtKB-UniRule"/>
</dbReference>
<dbReference type="EMBL" id="MWBQ01000021">
    <property type="protein sequence ID" value="OQA61336.1"/>
    <property type="molecule type" value="Genomic_DNA"/>
</dbReference>
<dbReference type="GO" id="GO:0008897">
    <property type="term" value="F:holo-[acyl-carrier-protein] synthase activity"/>
    <property type="evidence" value="ECO:0007669"/>
    <property type="project" value="UniProtKB-UniRule"/>
</dbReference>
<dbReference type="GO" id="GO:0000287">
    <property type="term" value="F:magnesium ion binding"/>
    <property type="evidence" value="ECO:0007669"/>
    <property type="project" value="UniProtKB-UniRule"/>
</dbReference>
<dbReference type="AlphaFoldDB" id="A0A1V5T3K8"/>
<dbReference type="InterPro" id="IPR008278">
    <property type="entry name" value="4-PPantetheinyl_Trfase_dom"/>
</dbReference>
<keyword evidence="4 8" id="KW-0276">Fatty acid metabolism</keyword>
<keyword evidence="1 8" id="KW-0444">Lipid biosynthesis</keyword>
<dbReference type="Proteomes" id="UP000485569">
    <property type="component" value="Unassembled WGS sequence"/>
</dbReference>
<dbReference type="Pfam" id="PF01648">
    <property type="entry name" value="ACPS"/>
    <property type="match status" value="1"/>
</dbReference>
<evidence type="ECO:0000256" key="2">
    <source>
        <dbReference type="ARBA" id="ARBA00022679"/>
    </source>
</evidence>
<proteinExistence type="inferred from homology"/>
<keyword evidence="2 8" id="KW-0808">Transferase</keyword>
<keyword evidence="6 8" id="KW-0443">Lipid metabolism</keyword>
<evidence type="ECO:0000256" key="4">
    <source>
        <dbReference type="ARBA" id="ARBA00022832"/>
    </source>
</evidence>
<dbReference type="GO" id="GO:0005737">
    <property type="term" value="C:cytoplasm"/>
    <property type="evidence" value="ECO:0007669"/>
    <property type="project" value="UniProtKB-SubCell"/>
</dbReference>